<dbReference type="EMBL" id="JAINUF010000021">
    <property type="protein sequence ID" value="KAJ8335252.1"/>
    <property type="molecule type" value="Genomic_DNA"/>
</dbReference>
<gene>
    <name evidence="2" type="ORF">SKAU_G00408910</name>
</gene>
<protein>
    <submittedName>
        <fullName evidence="2">Uncharacterized protein</fullName>
    </submittedName>
</protein>
<accession>A0A9Q1ID53</accession>
<organism evidence="2 3">
    <name type="scientific">Synaphobranchus kaupii</name>
    <name type="common">Kaup's arrowtooth eel</name>
    <dbReference type="NCBI Taxonomy" id="118154"/>
    <lineage>
        <taxon>Eukaryota</taxon>
        <taxon>Metazoa</taxon>
        <taxon>Chordata</taxon>
        <taxon>Craniata</taxon>
        <taxon>Vertebrata</taxon>
        <taxon>Euteleostomi</taxon>
        <taxon>Actinopterygii</taxon>
        <taxon>Neopterygii</taxon>
        <taxon>Teleostei</taxon>
        <taxon>Anguilliformes</taxon>
        <taxon>Synaphobranchidae</taxon>
        <taxon>Synaphobranchus</taxon>
    </lineage>
</organism>
<evidence type="ECO:0000313" key="2">
    <source>
        <dbReference type="EMBL" id="KAJ8335252.1"/>
    </source>
</evidence>
<keyword evidence="3" id="KW-1185">Reference proteome</keyword>
<proteinExistence type="predicted"/>
<dbReference type="AlphaFoldDB" id="A0A9Q1ID53"/>
<reference evidence="2" key="1">
    <citation type="journal article" date="2023" name="Science">
        <title>Genome structures resolve the early diversification of teleost fishes.</title>
        <authorList>
            <person name="Parey E."/>
            <person name="Louis A."/>
            <person name="Montfort J."/>
            <person name="Bouchez O."/>
            <person name="Roques C."/>
            <person name="Iampietro C."/>
            <person name="Lluch J."/>
            <person name="Castinel A."/>
            <person name="Donnadieu C."/>
            <person name="Desvignes T."/>
            <person name="Floi Bucao C."/>
            <person name="Jouanno E."/>
            <person name="Wen M."/>
            <person name="Mejri S."/>
            <person name="Dirks R."/>
            <person name="Jansen H."/>
            <person name="Henkel C."/>
            <person name="Chen W.J."/>
            <person name="Zahm M."/>
            <person name="Cabau C."/>
            <person name="Klopp C."/>
            <person name="Thompson A.W."/>
            <person name="Robinson-Rechavi M."/>
            <person name="Braasch I."/>
            <person name="Lecointre G."/>
            <person name="Bobe J."/>
            <person name="Postlethwait J.H."/>
            <person name="Berthelot C."/>
            <person name="Roest Crollius H."/>
            <person name="Guiguen Y."/>
        </authorList>
    </citation>
    <scope>NUCLEOTIDE SEQUENCE</scope>
    <source>
        <strain evidence="2">WJC10195</strain>
    </source>
</reference>
<comment type="caution">
    <text evidence="2">The sequence shown here is derived from an EMBL/GenBank/DDBJ whole genome shotgun (WGS) entry which is preliminary data.</text>
</comment>
<name>A0A9Q1ID53_SYNKA</name>
<feature type="region of interest" description="Disordered" evidence="1">
    <location>
        <begin position="95"/>
        <end position="114"/>
    </location>
</feature>
<sequence>MHPPRTAVEGASGCPRAPRRQEYLLRRAREKERPQQGLKVSACRVCVSGAGVNRERRVWPSPQAVQSLMLILMLCTRLVYEASRPNQMVWRMKPGSSSNLSPGESGGWADSVRPSIGRMGRSRVSWRGSFGVGEMLRGSHRYAGVCRWRYEPTLTSTCRSSPVVSNG</sequence>
<dbReference type="Proteomes" id="UP001152622">
    <property type="component" value="Chromosome 21"/>
</dbReference>
<evidence type="ECO:0000313" key="3">
    <source>
        <dbReference type="Proteomes" id="UP001152622"/>
    </source>
</evidence>
<evidence type="ECO:0000256" key="1">
    <source>
        <dbReference type="SAM" id="MobiDB-lite"/>
    </source>
</evidence>